<dbReference type="InterPro" id="IPR034704">
    <property type="entry name" value="Ribosomal_bL28/bL31-like_sf"/>
</dbReference>
<comment type="cofactor">
    <cofactor evidence="7">
        <name>Zn(2+)</name>
        <dbReference type="ChEBI" id="CHEBI:29105"/>
    </cofactor>
    <text evidence="7">Binds 1 zinc ion per subunit.</text>
</comment>
<feature type="binding site" evidence="7">
    <location>
        <position position="18"/>
    </location>
    <ligand>
        <name>Zn(2+)</name>
        <dbReference type="ChEBI" id="CHEBI:29105"/>
    </ligand>
</feature>
<evidence type="ECO:0000256" key="7">
    <source>
        <dbReference type="HAMAP-Rule" id="MF_00501"/>
    </source>
</evidence>
<comment type="caution">
    <text evidence="8">The sequence shown here is derived from an EMBL/GenBank/DDBJ whole genome shotgun (WGS) entry which is preliminary data.</text>
</comment>
<evidence type="ECO:0000256" key="2">
    <source>
        <dbReference type="ARBA" id="ARBA00022730"/>
    </source>
</evidence>
<gene>
    <name evidence="7" type="primary">rpmE</name>
    <name evidence="8" type="ORF">BDK89_3400</name>
</gene>
<keyword evidence="7" id="KW-0479">Metal-binding</keyword>
<feature type="binding site" evidence="7">
    <location>
        <position position="16"/>
    </location>
    <ligand>
        <name>Zn(2+)</name>
        <dbReference type="ChEBI" id="CHEBI:29105"/>
    </ligand>
</feature>
<dbReference type="GO" id="GO:0003735">
    <property type="term" value="F:structural constituent of ribosome"/>
    <property type="evidence" value="ECO:0007669"/>
    <property type="project" value="InterPro"/>
</dbReference>
<sequence length="70" mass="7973">MQTDIHPTYADVTVKCSCGNTFTTKSTSPGEQLLELCNECHPFYTGKQKLVDSGGRVERFNKRYGRRDKK</sequence>
<dbReference type="GO" id="GO:0005840">
    <property type="term" value="C:ribosome"/>
    <property type="evidence" value="ECO:0007669"/>
    <property type="project" value="UniProtKB-KW"/>
</dbReference>
<name>A0A4R7I2F4_9ACTN</name>
<evidence type="ECO:0000313" key="9">
    <source>
        <dbReference type="Proteomes" id="UP000294558"/>
    </source>
</evidence>
<keyword evidence="2 7" id="KW-0699">rRNA-binding</keyword>
<comment type="similarity">
    <text evidence="1 7">Belongs to the bacterial ribosomal protein bL31 family. Type A subfamily.</text>
</comment>
<dbReference type="SUPFAM" id="SSF143800">
    <property type="entry name" value="L28p-like"/>
    <property type="match status" value="1"/>
</dbReference>
<dbReference type="PANTHER" id="PTHR33280:SF1">
    <property type="entry name" value="LARGE RIBOSOMAL SUBUNIT PROTEIN BL31C"/>
    <property type="match status" value="1"/>
</dbReference>
<dbReference type="PRINTS" id="PR01249">
    <property type="entry name" value="RIBOSOMALL31"/>
</dbReference>
<dbReference type="GO" id="GO:0006412">
    <property type="term" value="P:translation"/>
    <property type="evidence" value="ECO:0007669"/>
    <property type="project" value="UniProtKB-UniRule"/>
</dbReference>
<evidence type="ECO:0000256" key="3">
    <source>
        <dbReference type="ARBA" id="ARBA00022884"/>
    </source>
</evidence>
<dbReference type="HAMAP" id="MF_00501">
    <property type="entry name" value="Ribosomal_bL31_1"/>
    <property type="match status" value="1"/>
</dbReference>
<keyword evidence="7" id="KW-0862">Zinc</keyword>
<comment type="function">
    <text evidence="7">Binds the 23S rRNA.</text>
</comment>
<dbReference type="InterPro" id="IPR002150">
    <property type="entry name" value="Ribosomal_bL31"/>
</dbReference>
<protein>
    <recommendedName>
        <fullName evidence="6 7">Large ribosomal subunit protein bL31</fullName>
    </recommendedName>
</protein>
<dbReference type="PANTHER" id="PTHR33280">
    <property type="entry name" value="50S RIBOSOMAL PROTEIN L31, CHLOROPLASTIC"/>
    <property type="match status" value="1"/>
</dbReference>
<dbReference type="OrthoDB" id="9803251at2"/>
<feature type="binding site" evidence="7">
    <location>
        <position position="37"/>
    </location>
    <ligand>
        <name>Zn(2+)</name>
        <dbReference type="ChEBI" id="CHEBI:29105"/>
    </ligand>
</feature>
<dbReference type="GO" id="GO:0046872">
    <property type="term" value="F:metal ion binding"/>
    <property type="evidence" value="ECO:0007669"/>
    <property type="project" value="UniProtKB-KW"/>
</dbReference>
<dbReference type="GO" id="GO:0019843">
    <property type="term" value="F:rRNA binding"/>
    <property type="evidence" value="ECO:0007669"/>
    <property type="project" value="UniProtKB-KW"/>
</dbReference>
<evidence type="ECO:0000256" key="1">
    <source>
        <dbReference type="ARBA" id="ARBA00009296"/>
    </source>
</evidence>
<proteinExistence type="inferred from homology"/>
<dbReference type="GO" id="GO:1990904">
    <property type="term" value="C:ribonucleoprotein complex"/>
    <property type="evidence" value="ECO:0007669"/>
    <property type="project" value="UniProtKB-KW"/>
</dbReference>
<dbReference type="RefSeq" id="WP_133870054.1">
    <property type="nucleotide sequence ID" value="NZ_JAVJPS010000030.1"/>
</dbReference>
<dbReference type="InterPro" id="IPR027491">
    <property type="entry name" value="Ribosomal_bL31_A"/>
</dbReference>
<dbReference type="Proteomes" id="UP000294558">
    <property type="component" value="Unassembled WGS sequence"/>
</dbReference>
<evidence type="ECO:0000256" key="5">
    <source>
        <dbReference type="ARBA" id="ARBA00023274"/>
    </source>
</evidence>
<keyword evidence="4 7" id="KW-0689">Ribosomal protein</keyword>
<organism evidence="8 9">
    <name type="scientific">Ilumatobacter fluminis</name>
    <dbReference type="NCBI Taxonomy" id="467091"/>
    <lineage>
        <taxon>Bacteria</taxon>
        <taxon>Bacillati</taxon>
        <taxon>Actinomycetota</taxon>
        <taxon>Acidimicrobiia</taxon>
        <taxon>Acidimicrobiales</taxon>
        <taxon>Ilumatobacteraceae</taxon>
        <taxon>Ilumatobacter</taxon>
    </lineage>
</organism>
<evidence type="ECO:0000256" key="6">
    <source>
        <dbReference type="ARBA" id="ARBA00035687"/>
    </source>
</evidence>
<keyword evidence="5 7" id="KW-0687">Ribonucleoprotein</keyword>
<feature type="binding site" evidence="7">
    <location>
        <position position="40"/>
    </location>
    <ligand>
        <name>Zn(2+)</name>
        <dbReference type="ChEBI" id="CHEBI:29105"/>
    </ligand>
</feature>
<dbReference type="NCBIfam" id="NF000612">
    <property type="entry name" value="PRK00019.1"/>
    <property type="match status" value="1"/>
</dbReference>
<dbReference type="Pfam" id="PF01197">
    <property type="entry name" value="Ribosomal_L31"/>
    <property type="match status" value="1"/>
</dbReference>
<keyword evidence="9" id="KW-1185">Reference proteome</keyword>
<evidence type="ECO:0000256" key="4">
    <source>
        <dbReference type="ARBA" id="ARBA00022980"/>
    </source>
</evidence>
<dbReference type="AlphaFoldDB" id="A0A4R7I2F4"/>
<reference evidence="8 9" key="1">
    <citation type="submission" date="2019-03" db="EMBL/GenBank/DDBJ databases">
        <title>Sequencing the genomes of 1000 actinobacteria strains.</title>
        <authorList>
            <person name="Klenk H.-P."/>
        </authorList>
    </citation>
    <scope>NUCLEOTIDE SEQUENCE [LARGE SCALE GENOMIC DNA]</scope>
    <source>
        <strain evidence="8 9">DSM 18936</strain>
    </source>
</reference>
<dbReference type="Gene3D" id="4.10.830.30">
    <property type="entry name" value="Ribosomal protein L31"/>
    <property type="match status" value="1"/>
</dbReference>
<dbReference type="NCBIfam" id="TIGR00105">
    <property type="entry name" value="L31"/>
    <property type="match status" value="1"/>
</dbReference>
<dbReference type="EMBL" id="SOAU01000001">
    <property type="protein sequence ID" value="TDT17787.1"/>
    <property type="molecule type" value="Genomic_DNA"/>
</dbReference>
<keyword evidence="3 7" id="KW-0694">RNA-binding</keyword>
<dbReference type="InterPro" id="IPR042105">
    <property type="entry name" value="Ribosomal_bL31_sf"/>
</dbReference>
<comment type="subunit">
    <text evidence="7">Part of the 50S ribosomal subunit.</text>
</comment>
<accession>A0A4R7I2F4</accession>
<evidence type="ECO:0000313" key="8">
    <source>
        <dbReference type="EMBL" id="TDT17787.1"/>
    </source>
</evidence>